<evidence type="ECO:0000313" key="3">
    <source>
        <dbReference type="EMBL" id="KJZ00598.1"/>
    </source>
</evidence>
<dbReference type="OrthoDB" id="273564at2"/>
<feature type="compositionally biased region" description="Low complexity" evidence="1">
    <location>
        <begin position="116"/>
        <end position="134"/>
    </location>
</feature>
<dbReference type="InterPro" id="IPR046883">
    <property type="entry name" value="T6SS_FHA_C"/>
</dbReference>
<dbReference type="Pfam" id="PF20232">
    <property type="entry name" value="T6SS_FHA_C"/>
    <property type="match status" value="1"/>
</dbReference>
<feature type="compositionally biased region" description="Low complexity" evidence="1">
    <location>
        <begin position="190"/>
        <end position="204"/>
    </location>
</feature>
<reference evidence="3 4" key="1">
    <citation type="journal article" date="2015" name="BMC Genomics">
        <title>Genome mining reveals unlocked bioactive potential of marine Gram-negative bacteria.</title>
        <authorList>
            <person name="Machado H."/>
            <person name="Sonnenschein E.C."/>
            <person name="Melchiorsen J."/>
            <person name="Gram L."/>
        </authorList>
    </citation>
    <scope>NUCLEOTIDE SEQUENCE [LARGE SCALE GENOMIC DNA]</scope>
    <source>
        <strain evidence="3 4">S3137</strain>
    </source>
</reference>
<evidence type="ECO:0000313" key="4">
    <source>
        <dbReference type="Proteomes" id="UP000033664"/>
    </source>
</evidence>
<dbReference type="RefSeq" id="WP_045980644.1">
    <property type="nucleotide sequence ID" value="NZ_JXXY01000028.1"/>
</dbReference>
<dbReference type="Proteomes" id="UP000033664">
    <property type="component" value="Unassembled WGS sequence"/>
</dbReference>
<feature type="domain" description="FHA" evidence="2">
    <location>
        <begin position="27"/>
        <end position="77"/>
    </location>
</feature>
<dbReference type="Gene3D" id="2.60.200.20">
    <property type="match status" value="1"/>
</dbReference>
<dbReference type="SUPFAM" id="SSF49879">
    <property type="entry name" value="SMAD/FHA domain"/>
    <property type="match status" value="1"/>
</dbReference>
<dbReference type="EMBL" id="JXXZ01000006">
    <property type="protein sequence ID" value="KJZ00598.1"/>
    <property type="molecule type" value="Genomic_DNA"/>
</dbReference>
<dbReference type="AlphaFoldDB" id="A0A0F4PYX0"/>
<protein>
    <recommendedName>
        <fullName evidence="2">FHA domain-containing protein</fullName>
    </recommendedName>
</protein>
<gene>
    <name evidence="3" type="ORF">TW72_07975</name>
</gene>
<dbReference type="InterPro" id="IPR008984">
    <property type="entry name" value="SMAD_FHA_dom_sf"/>
</dbReference>
<feature type="region of interest" description="Disordered" evidence="1">
    <location>
        <begin position="186"/>
        <end position="254"/>
    </location>
</feature>
<feature type="region of interest" description="Disordered" evidence="1">
    <location>
        <begin position="116"/>
        <end position="135"/>
    </location>
</feature>
<dbReference type="eggNOG" id="COG1716">
    <property type="taxonomic scope" value="Bacteria"/>
</dbReference>
<feature type="compositionally biased region" description="Pro residues" evidence="1">
    <location>
        <begin position="205"/>
        <end position="217"/>
    </location>
</feature>
<evidence type="ECO:0000256" key="1">
    <source>
        <dbReference type="SAM" id="MobiDB-lite"/>
    </source>
</evidence>
<accession>A0A0F4PYX0</accession>
<comment type="caution">
    <text evidence="3">The sequence shown here is derived from an EMBL/GenBank/DDBJ whole genome shotgun (WGS) entry which is preliminary data.</text>
</comment>
<dbReference type="eggNOG" id="COG3456">
    <property type="taxonomic scope" value="Bacteria"/>
</dbReference>
<name>A0A0F4PYX0_9GAMM</name>
<keyword evidence="4" id="KW-1185">Reference proteome</keyword>
<proteinExistence type="predicted"/>
<dbReference type="PATRIC" id="fig|151081.8.peg.3732"/>
<dbReference type="GeneID" id="58228425"/>
<dbReference type="SMART" id="SM00240">
    <property type="entry name" value="FHA"/>
    <property type="match status" value="1"/>
</dbReference>
<dbReference type="NCBIfam" id="TIGR03354">
    <property type="entry name" value="VI_FHA"/>
    <property type="match status" value="1"/>
</dbReference>
<dbReference type="CDD" id="cd00060">
    <property type="entry name" value="FHA"/>
    <property type="match status" value="1"/>
</dbReference>
<feature type="compositionally biased region" description="Low complexity" evidence="1">
    <location>
        <begin position="235"/>
        <end position="254"/>
    </location>
</feature>
<dbReference type="InterPro" id="IPR000253">
    <property type="entry name" value="FHA_dom"/>
</dbReference>
<dbReference type="InterPro" id="IPR017735">
    <property type="entry name" value="T6SS_FHA"/>
</dbReference>
<dbReference type="PROSITE" id="PS50006">
    <property type="entry name" value="FHA_DOMAIN"/>
    <property type="match status" value="1"/>
</dbReference>
<feature type="region of interest" description="Disordered" evidence="1">
    <location>
        <begin position="157"/>
        <end position="176"/>
    </location>
</feature>
<dbReference type="Pfam" id="PF00498">
    <property type="entry name" value="FHA"/>
    <property type="match status" value="1"/>
</dbReference>
<sequence length="449" mass="48091">MEATFNVISYHRLSPEIETSKTTQDSLVFGRSQECDWHLPDPEKIISSTHGRIERSGSNFVVHDLSTNGLFVNHSVTPVGKGNQQALQDGDVLSIGDYEIEFKLAQSAVAAQSAPIAQPSQPSIPAQQAAPAASTNNDDLFATQMQSANELDQSFQMPGLETPASAPATGSQSAAETIPEDWGLDLAFGQPESASPASQAAPAAQPEPQPAPAPTPAPTAQTQHSIAPTPEPKVPQQVAPQASAAPQPAQAPAAAGQGELAAAFLQGLQVDAQLANELNNAQTWQQMGESLRLLLLGLVESLRQRSSVKQQLRLNHTMFQAQQNNPLKFSATLEDVIQNLYTRNSASFLNAEQAIAEAFKDTRDHDTAMMAGTVGAIEGLLDTLSPERLKSQANEQGGLKKVLPYQLEAKSWRLFSAMHQDMESEIERKGSGALADDFVKAYDSKLKTL</sequence>
<organism evidence="3 4">
    <name type="scientific">Pseudoalteromonas ruthenica</name>
    <dbReference type="NCBI Taxonomy" id="151081"/>
    <lineage>
        <taxon>Bacteria</taxon>
        <taxon>Pseudomonadati</taxon>
        <taxon>Pseudomonadota</taxon>
        <taxon>Gammaproteobacteria</taxon>
        <taxon>Alteromonadales</taxon>
        <taxon>Pseudoalteromonadaceae</taxon>
        <taxon>Pseudoalteromonas</taxon>
    </lineage>
</organism>
<evidence type="ECO:0000259" key="2">
    <source>
        <dbReference type="PROSITE" id="PS50006"/>
    </source>
</evidence>